<dbReference type="PANTHER" id="PTHR33490:SF3">
    <property type="entry name" value="CONSERVED INTEGRAL MEMBRANE PROTEIN"/>
    <property type="match status" value="1"/>
</dbReference>
<sequence length="232" mass="25437">MSQISTVPALDEAPGRQSLEPTDFLDSDYPSVVEYAATTCEAAGAHSDRDKAVALFNAVRDGWRYDPYVVSRDVSDYRASAILASESSWCVPKSVLLTALCRAAGIPAGLGFADVRNHLQSSKLEERMGTDLFVFHGYSAIWIDGAWRKASSAFNRELCERFGTKVLEFDGVNDALMHPFDEAGNRHMEYVRYRGDVTDLPLGEILAEFDEVYGAGFAGGSDGVRDQAFGRD</sequence>
<protein>
    <submittedName>
        <fullName evidence="3">Transglutaminase</fullName>
    </submittedName>
</protein>
<dbReference type="AlphaFoldDB" id="A0A7L4YQI6"/>
<dbReference type="Gene3D" id="3.10.620.30">
    <property type="match status" value="1"/>
</dbReference>
<gene>
    <name evidence="3" type="ORF">EK0264_13505</name>
</gene>
<evidence type="ECO:0000256" key="1">
    <source>
        <dbReference type="SAM" id="MobiDB-lite"/>
    </source>
</evidence>
<dbReference type="KEGG" id="eke:EK0264_13505"/>
<dbReference type="Proteomes" id="UP000463857">
    <property type="component" value="Chromosome"/>
</dbReference>
<dbReference type="EMBL" id="CP047156">
    <property type="protein sequence ID" value="QHC01203.1"/>
    <property type="molecule type" value="Genomic_DNA"/>
</dbReference>
<evidence type="ECO:0000259" key="2">
    <source>
        <dbReference type="Pfam" id="PF01841"/>
    </source>
</evidence>
<feature type="region of interest" description="Disordered" evidence="1">
    <location>
        <begin position="1"/>
        <end position="21"/>
    </location>
</feature>
<name>A0A7L4YQI6_9ACTN</name>
<dbReference type="InterPro" id="IPR002931">
    <property type="entry name" value="Transglutaminase-like"/>
</dbReference>
<dbReference type="InterPro" id="IPR038765">
    <property type="entry name" value="Papain-like_cys_pep_sf"/>
</dbReference>
<evidence type="ECO:0000313" key="3">
    <source>
        <dbReference type="EMBL" id="QHC01203.1"/>
    </source>
</evidence>
<dbReference type="OrthoDB" id="4697328at2"/>
<dbReference type="Pfam" id="PF01841">
    <property type="entry name" value="Transglut_core"/>
    <property type="match status" value="1"/>
</dbReference>
<dbReference type="SUPFAM" id="SSF54001">
    <property type="entry name" value="Cysteine proteinases"/>
    <property type="match status" value="1"/>
</dbReference>
<organism evidence="3 4">
    <name type="scientific">Epidermidibacterium keratini</name>
    <dbReference type="NCBI Taxonomy" id="1891644"/>
    <lineage>
        <taxon>Bacteria</taxon>
        <taxon>Bacillati</taxon>
        <taxon>Actinomycetota</taxon>
        <taxon>Actinomycetes</taxon>
        <taxon>Sporichthyales</taxon>
        <taxon>Sporichthyaceae</taxon>
        <taxon>Epidermidibacterium</taxon>
    </lineage>
</organism>
<proteinExistence type="predicted"/>
<keyword evidence="4" id="KW-1185">Reference proteome</keyword>
<dbReference type="RefSeq" id="WP_159546340.1">
    <property type="nucleotide sequence ID" value="NZ_CP047156.1"/>
</dbReference>
<accession>A0A7L4YQI6</accession>
<dbReference type="InParanoid" id="A0A7L4YQI6"/>
<reference evidence="3 4" key="1">
    <citation type="journal article" date="2018" name="Int. J. Syst. Evol. Microbiol.">
        <title>Epidermidibacterium keratini gen. nov., sp. nov., a member of the family Sporichthyaceae, isolated from keratin epidermis.</title>
        <authorList>
            <person name="Lee D.G."/>
            <person name="Trujillo M.E."/>
            <person name="Kang S."/>
            <person name="Nam J.J."/>
            <person name="Kim Y.J."/>
        </authorList>
    </citation>
    <scope>NUCLEOTIDE SEQUENCE [LARGE SCALE GENOMIC DNA]</scope>
    <source>
        <strain evidence="3 4">EPI-7</strain>
    </source>
</reference>
<evidence type="ECO:0000313" key="4">
    <source>
        <dbReference type="Proteomes" id="UP000463857"/>
    </source>
</evidence>
<feature type="domain" description="Transglutaminase-like" evidence="2">
    <location>
        <begin position="43"/>
        <end position="148"/>
    </location>
</feature>
<dbReference type="PANTHER" id="PTHR33490">
    <property type="entry name" value="BLR5614 PROTEIN-RELATED"/>
    <property type="match status" value="1"/>
</dbReference>